<proteinExistence type="predicted"/>
<dbReference type="AlphaFoldDB" id="A0AAW2ZIE9"/>
<comment type="caution">
    <text evidence="1">The sequence shown here is derived from an EMBL/GenBank/DDBJ whole genome shotgun (WGS) entry which is preliminary data.</text>
</comment>
<protein>
    <submittedName>
        <fullName evidence="1">Uncharacterized protein</fullName>
    </submittedName>
</protein>
<keyword evidence="2" id="KW-1185">Reference proteome</keyword>
<dbReference type="Proteomes" id="UP001431209">
    <property type="component" value="Unassembled WGS sequence"/>
</dbReference>
<accession>A0AAW2ZIE9</accession>
<gene>
    <name evidence="1" type="ORF">AKO1_015618</name>
</gene>
<dbReference type="EMBL" id="JAOPGA020001439">
    <property type="protein sequence ID" value="KAL0488459.1"/>
    <property type="molecule type" value="Genomic_DNA"/>
</dbReference>
<reference evidence="1 2" key="1">
    <citation type="submission" date="2024-03" db="EMBL/GenBank/DDBJ databases">
        <title>The Acrasis kona genome and developmental transcriptomes reveal deep origins of eukaryotic multicellular pathways.</title>
        <authorList>
            <person name="Sheikh S."/>
            <person name="Fu C.-J."/>
            <person name="Brown M.W."/>
            <person name="Baldauf S.L."/>
        </authorList>
    </citation>
    <scope>NUCLEOTIDE SEQUENCE [LARGE SCALE GENOMIC DNA]</scope>
    <source>
        <strain evidence="1 2">ATCC MYA-3509</strain>
    </source>
</reference>
<name>A0AAW2ZIE9_9EUKA</name>
<sequence length="296" mass="34172">MKSVTELHESVVFAKDKDPAQLGEQMNRMPLDNIKDYRATLALHTHIQEYLKQNPSLHDHLHSFMKLYLTYKQRLFIERPKYPLDGGKNIVYFTDDNKCIFEANCYYSTEDYCTDAVISFQLGNMPSVMLCSYFDDEIHEMIVDLSTDALNVLQKILFDGKLDGFTIITMLTKLFWTKTSIKFDEFFNIINKKMQPVVISDYLLKRALAHGPFSTRGYYSDQRTCCSCSGFVFVCSSMPVDLEHNNCIVFCMKGCFTVGLLNEANKKQIMWAEHKGKILLRSGGLDEEIKDLVLFL</sequence>
<organism evidence="1 2">
    <name type="scientific">Acrasis kona</name>
    <dbReference type="NCBI Taxonomy" id="1008807"/>
    <lineage>
        <taxon>Eukaryota</taxon>
        <taxon>Discoba</taxon>
        <taxon>Heterolobosea</taxon>
        <taxon>Tetramitia</taxon>
        <taxon>Eutetramitia</taxon>
        <taxon>Acrasidae</taxon>
        <taxon>Acrasis</taxon>
    </lineage>
</organism>
<evidence type="ECO:0000313" key="1">
    <source>
        <dbReference type="EMBL" id="KAL0488459.1"/>
    </source>
</evidence>
<evidence type="ECO:0000313" key="2">
    <source>
        <dbReference type="Proteomes" id="UP001431209"/>
    </source>
</evidence>